<keyword evidence="5" id="KW-0732">Signal</keyword>
<dbReference type="InterPro" id="IPR050553">
    <property type="entry name" value="Thioredoxin_ResA/DsbE_sf"/>
</dbReference>
<keyword evidence="3" id="KW-1015">Disulfide bond</keyword>
<comment type="subcellular location">
    <subcellularLocation>
        <location evidence="1">Cell envelope</location>
    </subcellularLocation>
</comment>
<dbReference type="Gene3D" id="3.40.30.10">
    <property type="entry name" value="Glutaredoxin"/>
    <property type="match status" value="2"/>
</dbReference>
<organism evidence="7 8">
    <name type="scientific">Rheinheimera soli</name>
    <dbReference type="NCBI Taxonomy" id="443616"/>
    <lineage>
        <taxon>Bacteria</taxon>
        <taxon>Pseudomonadati</taxon>
        <taxon>Pseudomonadota</taxon>
        <taxon>Gammaproteobacteria</taxon>
        <taxon>Chromatiales</taxon>
        <taxon>Chromatiaceae</taxon>
        <taxon>Rheinheimera</taxon>
    </lineage>
</organism>
<feature type="signal peptide" evidence="5">
    <location>
        <begin position="1"/>
        <end position="21"/>
    </location>
</feature>
<evidence type="ECO:0000313" key="8">
    <source>
        <dbReference type="Proteomes" id="UP001257909"/>
    </source>
</evidence>
<accession>A0ABU1W2L4</accession>
<dbReference type="RefSeq" id="WP_310279772.1">
    <property type="nucleotide sequence ID" value="NZ_JAVDWR010000011.1"/>
</dbReference>
<evidence type="ECO:0000256" key="3">
    <source>
        <dbReference type="ARBA" id="ARBA00023157"/>
    </source>
</evidence>
<dbReference type="PROSITE" id="PS51352">
    <property type="entry name" value="THIOREDOXIN_2"/>
    <property type="match status" value="1"/>
</dbReference>
<dbReference type="EMBL" id="JAVDWR010000011">
    <property type="protein sequence ID" value="MDR7121983.1"/>
    <property type="molecule type" value="Genomic_DNA"/>
</dbReference>
<dbReference type="SUPFAM" id="SSF52833">
    <property type="entry name" value="Thioredoxin-like"/>
    <property type="match status" value="2"/>
</dbReference>
<dbReference type="CDD" id="cd02947">
    <property type="entry name" value="TRX_family"/>
    <property type="match status" value="1"/>
</dbReference>
<keyword evidence="4" id="KW-0676">Redox-active center</keyword>
<feature type="chain" id="PRO_5045999800" evidence="5">
    <location>
        <begin position="22"/>
        <end position="317"/>
    </location>
</feature>
<dbReference type="InterPro" id="IPR013766">
    <property type="entry name" value="Thioredoxin_domain"/>
</dbReference>
<dbReference type="PANTHER" id="PTHR42852">
    <property type="entry name" value="THIOL:DISULFIDE INTERCHANGE PROTEIN DSBE"/>
    <property type="match status" value="1"/>
</dbReference>
<protein>
    <submittedName>
        <fullName evidence="7">Thiol-disulfide isomerase/thioredoxin</fullName>
    </submittedName>
</protein>
<evidence type="ECO:0000256" key="4">
    <source>
        <dbReference type="ARBA" id="ARBA00023284"/>
    </source>
</evidence>
<dbReference type="Pfam" id="PF08534">
    <property type="entry name" value="Redoxin"/>
    <property type="match status" value="1"/>
</dbReference>
<dbReference type="Proteomes" id="UP001257909">
    <property type="component" value="Unassembled WGS sequence"/>
</dbReference>
<evidence type="ECO:0000256" key="1">
    <source>
        <dbReference type="ARBA" id="ARBA00004196"/>
    </source>
</evidence>
<reference evidence="7 8" key="1">
    <citation type="submission" date="2023-07" db="EMBL/GenBank/DDBJ databases">
        <title>Sorghum-associated microbial communities from plants grown in Nebraska, USA.</title>
        <authorList>
            <person name="Schachtman D."/>
        </authorList>
    </citation>
    <scope>NUCLEOTIDE SEQUENCE [LARGE SCALE GENOMIC DNA]</scope>
    <source>
        <strain evidence="7 8">4138</strain>
    </source>
</reference>
<keyword evidence="2" id="KW-0201">Cytochrome c-type biogenesis</keyword>
<sequence>MLQFVRLLVPVLACMAFSGWAQIPDNKELPGDKTLPDYRTVQLQQFKTLQPFTLNKLDQNKPTYIKFWASWCQPCMEQMPHFETLYQEYGDRVNFVAVNININEKRQEISKLQQRFGLTMPIYLDQQGQLALAMGLVGTPYSVLLNPKGEKLYSSHESDSVLDGFISRLGQGQQLPAEAATSDLTAAAQQKLLAKYQTGEQLVFFTATWCDWYLAESRPDMAKQCKDAQAGLNQLAALLPQKNWSGVVNHLWTDDKALAEFNALYQMKVPFQIDSYGLLFQHFNVRSIPVLLKLKDGKKVAEISDFSKPQHLVKQLQ</sequence>
<gene>
    <name evidence="7" type="ORF">J2W69_002940</name>
</gene>
<keyword evidence="7" id="KW-0413">Isomerase</keyword>
<evidence type="ECO:0000313" key="7">
    <source>
        <dbReference type="EMBL" id="MDR7121983.1"/>
    </source>
</evidence>
<evidence type="ECO:0000256" key="2">
    <source>
        <dbReference type="ARBA" id="ARBA00022748"/>
    </source>
</evidence>
<feature type="domain" description="Thioredoxin" evidence="6">
    <location>
        <begin position="29"/>
        <end position="174"/>
    </location>
</feature>
<dbReference type="InterPro" id="IPR013740">
    <property type="entry name" value="Redoxin"/>
</dbReference>
<dbReference type="PANTHER" id="PTHR42852:SF6">
    <property type="entry name" value="THIOL:DISULFIDE INTERCHANGE PROTEIN DSBE"/>
    <property type="match status" value="1"/>
</dbReference>
<evidence type="ECO:0000256" key="5">
    <source>
        <dbReference type="SAM" id="SignalP"/>
    </source>
</evidence>
<name>A0ABU1W2L4_9GAMM</name>
<dbReference type="InterPro" id="IPR036249">
    <property type="entry name" value="Thioredoxin-like_sf"/>
</dbReference>
<dbReference type="CDD" id="cd02966">
    <property type="entry name" value="TlpA_like_family"/>
    <property type="match status" value="1"/>
</dbReference>
<keyword evidence="8" id="KW-1185">Reference proteome</keyword>
<evidence type="ECO:0000259" key="6">
    <source>
        <dbReference type="PROSITE" id="PS51352"/>
    </source>
</evidence>
<proteinExistence type="predicted"/>
<dbReference type="GO" id="GO:0016853">
    <property type="term" value="F:isomerase activity"/>
    <property type="evidence" value="ECO:0007669"/>
    <property type="project" value="UniProtKB-KW"/>
</dbReference>
<comment type="caution">
    <text evidence="7">The sequence shown here is derived from an EMBL/GenBank/DDBJ whole genome shotgun (WGS) entry which is preliminary data.</text>
</comment>